<dbReference type="GO" id="GO:0008168">
    <property type="term" value="F:methyltransferase activity"/>
    <property type="evidence" value="ECO:0007669"/>
    <property type="project" value="UniProtKB-KW"/>
</dbReference>
<dbReference type="Gene3D" id="3.30.2110.10">
    <property type="entry name" value="CbiD-like"/>
    <property type="match status" value="1"/>
</dbReference>
<dbReference type="EMBL" id="UOGB01000195">
    <property type="protein sequence ID" value="VAX21143.1"/>
    <property type="molecule type" value="Genomic_DNA"/>
</dbReference>
<dbReference type="InterPro" id="IPR036074">
    <property type="entry name" value="CbiD_sf"/>
</dbReference>
<name>A0A3B1C903_9ZZZZ</name>
<dbReference type="GO" id="GO:0032259">
    <property type="term" value="P:methylation"/>
    <property type="evidence" value="ECO:0007669"/>
    <property type="project" value="UniProtKB-KW"/>
</dbReference>
<dbReference type="SUPFAM" id="SSF111342">
    <property type="entry name" value="CbiD-like"/>
    <property type="match status" value="1"/>
</dbReference>
<dbReference type="GO" id="GO:0009236">
    <property type="term" value="P:cobalamin biosynthetic process"/>
    <property type="evidence" value="ECO:0007669"/>
    <property type="project" value="UniProtKB-KW"/>
</dbReference>
<accession>A0A3B1C903</accession>
<evidence type="ECO:0000256" key="2">
    <source>
        <dbReference type="ARBA" id="ARBA00022603"/>
    </source>
</evidence>
<dbReference type="PANTHER" id="PTHR35863:SF1">
    <property type="entry name" value="COBALT-PRECORRIN-5B C(1)-METHYLTRANSFERASE"/>
    <property type="match status" value="1"/>
</dbReference>
<proteinExistence type="inferred from homology"/>
<protein>
    <submittedName>
        <fullName evidence="5">Cobalt-precorrin-5B (C1)-methyltransferase</fullName>
        <ecNumber evidence="5">2.1.1.195</ecNumber>
    </submittedName>
</protein>
<sequence>MSKLRTGYTTGACSAAAAKAAVIIMVGKDHDPGEVEITLGSGSGVKTVLPIADHSVLDNGARASVIKDSGDDPDITNGSRIVVDVFWEKDGDIIFEAGEGVGTVTKAGLSVKKGEPAINPGPRKMIAGAVREITGRPVRVRISIPGGKELALKTFNPKLGVVGGLSILGTTGIVRPFSNEAVREAIICLLDVAIAGGHTDIVLTPGNIGAKAAGRYFNVSGEQIVEAGNEWGYVIEKAVDRNVRRLLLVGHPGKLAKLAMGQWNTHSKHSKSAAPYIAEIAKNEMAFDTVESETVEGIFEAMEPEKRKRLSDLIAMKIVGAVNKKSGGEIEISVALVNMKSELIGSKLGGGPWIK</sequence>
<dbReference type="InterPro" id="IPR002748">
    <property type="entry name" value="CbiD"/>
</dbReference>
<reference evidence="5" key="1">
    <citation type="submission" date="2018-06" db="EMBL/GenBank/DDBJ databases">
        <authorList>
            <person name="Zhirakovskaya E."/>
        </authorList>
    </citation>
    <scope>NUCLEOTIDE SEQUENCE</scope>
</reference>
<organism evidence="5">
    <name type="scientific">hydrothermal vent metagenome</name>
    <dbReference type="NCBI Taxonomy" id="652676"/>
    <lineage>
        <taxon>unclassified sequences</taxon>
        <taxon>metagenomes</taxon>
        <taxon>ecological metagenomes</taxon>
    </lineage>
</organism>
<keyword evidence="1" id="KW-0169">Cobalamin biosynthesis</keyword>
<keyword evidence="4" id="KW-0949">S-adenosyl-L-methionine</keyword>
<keyword evidence="2 5" id="KW-0489">Methyltransferase</keyword>
<dbReference type="NCBIfam" id="TIGR00312">
    <property type="entry name" value="cbiD"/>
    <property type="match status" value="1"/>
</dbReference>
<keyword evidence="3 5" id="KW-0808">Transferase</keyword>
<dbReference type="PANTHER" id="PTHR35863">
    <property type="entry name" value="COBALT-PRECORRIN-5B C(1)-METHYLTRANSFERASE"/>
    <property type="match status" value="1"/>
</dbReference>
<dbReference type="Pfam" id="PF01888">
    <property type="entry name" value="CbiD"/>
    <property type="match status" value="1"/>
</dbReference>
<gene>
    <name evidence="5" type="ORF">MNBD_NITROSPINAE03-517</name>
</gene>
<dbReference type="AlphaFoldDB" id="A0A3B1C903"/>
<dbReference type="PIRSF" id="PIRSF026782">
    <property type="entry name" value="CbiD"/>
    <property type="match status" value="1"/>
</dbReference>
<evidence type="ECO:0000256" key="4">
    <source>
        <dbReference type="ARBA" id="ARBA00022691"/>
    </source>
</evidence>
<evidence type="ECO:0000256" key="3">
    <source>
        <dbReference type="ARBA" id="ARBA00022679"/>
    </source>
</evidence>
<dbReference type="HAMAP" id="MF_00787">
    <property type="entry name" value="CbiD"/>
    <property type="match status" value="1"/>
</dbReference>
<evidence type="ECO:0000256" key="1">
    <source>
        <dbReference type="ARBA" id="ARBA00022573"/>
    </source>
</evidence>
<dbReference type="EC" id="2.1.1.195" evidence="5"/>
<evidence type="ECO:0000313" key="5">
    <source>
        <dbReference type="EMBL" id="VAX21143.1"/>
    </source>
</evidence>